<evidence type="ECO:0000313" key="2">
    <source>
        <dbReference type="EMBL" id="SVD03440.1"/>
    </source>
</evidence>
<organism evidence="2">
    <name type="scientific">marine metagenome</name>
    <dbReference type="NCBI Taxonomy" id="408172"/>
    <lineage>
        <taxon>unclassified sequences</taxon>
        <taxon>metagenomes</taxon>
        <taxon>ecological metagenomes</taxon>
    </lineage>
</organism>
<feature type="non-terminal residue" evidence="2">
    <location>
        <position position="32"/>
    </location>
</feature>
<feature type="non-terminal residue" evidence="2">
    <location>
        <position position="1"/>
    </location>
</feature>
<dbReference type="AlphaFoldDB" id="A0A382S0Z4"/>
<keyword evidence="1" id="KW-0472">Membrane</keyword>
<dbReference type="EMBL" id="UINC01125538">
    <property type="protein sequence ID" value="SVD03440.1"/>
    <property type="molecule type" value="Genomic_DNA"/>
</dbReference>
<evidence type="ECO:0000256" key="1">
    <source>
        <dbReference type="SAM" id="Phobius"/>
    </source>
</evidence>
<accession>A0A382S0Z4</accession>
<keyword evidence="1" id="KW-1133">Transmembrane helix</keyword>
<reference evidence="2" key="1">
    <citation type="submission" date="2018-05" db="EMBL/GenBank/DDBJ databases">
        <authorList>
            <person name="Lanie J.A."/>
            <person name="Ng W.-L."/>
            <person name="Kazmierczak K.M."/>
            <person name="Andrzejewski T.M."/>
            <person name="Davidsen T.M."/>
            <person name="Wayne K.J."/>
            <person name="Tettelin H."/>
            <person name="Glass J.I."/>
            <person name="Rusch D."/>
            <person name="Podicherti R."/>
            <person name="Tsui H.-C.T."/>
            <person name="Winkler M.E."/>
        </authorList>
    </citation>
    <scope>NUCLEOTIDE SEQUENCE</scope>
</reference>
<protein>
    <submittedName>
        <fullName evidence="2">Uncharacterized protein</fullName>
    </submittedName>
</protein>
<sequence length="32" mass="3842">FIQCYKRNQIKHRLSVIKCAVMIALLIIMEKH</sequence>
<proteinExistence type="predicted"/>
<feature type="transmembrane region" description="Helical" evidence="1">
    <location>
        <begin position="12"/>
        <end position="29"/>
    </location>
</feature>
<gene>
    <name evidence="2" type="ORF">METZ01_LOCUS356294</name>
</gene>
<keyword evidence="1" id="KW-0812">Transmembrane</keyword>
<name>A0A382S0Z4_9ZZZZ</name>